<dbReference type="Proteomes" id="UP000499080">
    <property type="component" value="Unassembled WGS sequence"/>
</dbReference>
<name>A0A4Y2M4Y3_ARAVE</name>
<evidence type="ECO:0000313" key="14">
    <source>
        <dbReference type="EMBL" id="GBN21493.1"/>
    </source>
</evidence>
<evidence type="ECO:0000256" key="11">
    <source>
        <dbReference type="ARBA" id="ARBA00042333"/>
    </source>
</evidence>
<comment type="subcellular location">
    <subcellularLocation>
        <location evidence="1">Nucleus</location>
    </subcellularLocation>
</comment>
<dbReference type="GO" id="GO:0000978">
    <property type="term" value="F:RNA polymerase II cis-regulatory region sequence-specific DNA binding"/>
    <property type="evidence" value="ECO:0007669"/>
    <property type="project" value="TreeGrafter"/>
</dbReference>
<dbReference type="InterPro" id="IPR009072">
    <property type="entry name" value="Histone-fold"/>
</dbReference>
<evidence type="ECO:0000256" key="8">
    <source>
        <dbReference type="ARBA" id="ARBA00025911"/>
    </source>
</evidence>
<keyword evidence="6" id="KW-0539">Nucleus</keyword>
<sequence length="430" mass="47730">MSQDNFSQSSNASHGTTNEAQQVLDVFWEREMDEIRNLGQNDFKSQELPLARIKKIMKLDEDVKMISAEAPVLFAKAAELFITELSLRAWVHTEDNKRRTLQRNDIAMAITKYDQFDFLIDIVPREELKPPKRAEENVRTATMHPDQVQYYFQLAQQHQAALQQQQTSGVSQQGQQTQIQQAQPQQIQLVPASAAVQQIATTQPLSVQNASPTFSVPNVLQVQAVPNEAAQQQAQAAQVQVQQVQVQNNQQTSAQQVLQLQQPLANQVNQAGGGIQIVQQFLNSNGEIQQIPFQLNPSQLQLIRMQMQGQNTNQPIIIHAAPVQQNASQVQQTATQVSAENLWNGVNSNENQQYPQGTVFQQASQQLTQQQQAQAVYQIQQVAQASGQVATSGTPVFLTQTPGGGTATVQIQAVTADQHSSTDEEQQQSQ</sequence>
<evidence type="ECO:0000256" key="4">
    <source>
        <dbReference type="ARBA" id="ARBA00023159"/>
    </source>
</evidence>
<keyword evidence="5" id="KW-0804">Transcription</keyword>
<dbReference type="GO" id="GO:0001228">
    <property type="term" value="F:DNA-binding transcription activator activity, RNA polymerase II-specific"/>
    <property type="evidence" value="ECO:0007669"/>
    <property type="project" value="TreeGrafter"/>
</dbReference>
<dbReference type="Pfam" id="PF00125">
    <property type="entry name" value="Histone"/>
    <property type="match status" value="1"/>
</dbReference>
<proteinExistence type="inferred from homology"/>
<comment type="function">
    <text evidence="7">Component of the sequence-specific heterotrimeric transcription factor (NF-Y) which specifically recognizes a 5'-CCAAT-3' box motif found in the promoters of its target genes. NF-Y can function as both an activator and a repressor, depending on its interacting cofactors.</text>
</comment>
<dbReference type="InterPro" id="IPR007125">
    <property type="entry name" value="H2A/H2B/H3"/>
</dbReference>
<evidence type="ECO:0000256" key="6">
    <source>
        <dbReference type="ARBA" id="ARBA00023242"/>
    </source>
</evidence>
<comment type="subunit">
    <text evidence="8">Heterotrimeric transcription factor composed of three components, NF-YA, NF-YB and NF-YC. NF-YB and NF-YC must interact and dimerize for NF-YA association and DNA binding.</text>
</comment>
<feature type="domain" description="Core Histone H2A/H2B/H3" evidence="13">
    <location>
        <begin position="29"/>
        <end position="110"/>
    </location>
</feature>
<evidence type="ECO:0000313" key="15">
    <source>
        <dbReference type="Proteomes" id="UP000499080"/>
    </source>
</evidence>
<keyword evidence="2" id="KW-0805">Transcription regulation</keyword>
<evidence type="ECO:0000256" key="2">
    <source>
        <dbReference type="ARBA" id="ARBA00023015"/>
    </source>
</evidence>
<dbReference type="AlphaFoldDB" id="A0A4Y2M4Y3"/>
<dbReference type="GO" id="GO:0016602">
    <property type="term" value="C:CCAAT-binding factor complex"/>
    <property type="evidence" value="ECO:0007669"/>
    <property type="project" value="TreeGrafter"/>
</dbReference>
<keyword evidence="4" id="KW-0010">Activator</keyword>
<comment type="caution">
    <text evidence="14">The sequence shown here is derived from an EMBL/GenBank/DDBJ whole genome shotgun (WGS) entry which is preliminary data.</text>
</comment>
<keyword evidence="3" id="KW-0238">DNA-binding</keyword>
<accession>A0A4Y2M4Y3</accession>
<dbReference type="PANTHER" id="PTHR10252:SF8">
    <property type="entry name" value="NUCLEAR TRANSCRIPTION FACTOR Y SUBUNIT GAMMA"/>
    <property type="match status" value="1"/>
</dbReference>
<dbReference type="InterPro" id="IPR050568">
    <property type="entry name" value="Transcr_DNA_Rep_Reg"/>
</dbReference>
<dbReference type="PANTHER" id="PTHR10252">
    <property type="entry name" value="HISTONE-LIKE TRANSCRIPTION FACTOR CCAAT-RELATED"/>
    <property type="match status" value="1"/>
</dbReference>
<evidence type="ECO:0000256" key="5">
    <source>
        <dbReference type="ARBA" id="ARBA00023163"/>
    </source>
</evidence>
<comment type="similarity">
    <text evidence="9">Belongs to the NFYC/HAP5 subunit family.</text>
</comment>
<evidence type="ECO:0000256" key="9">
    <source>
        <dbReference type="ARBA" id="ARBA00038129"/>
    </source>
</evidence>
<dbReference type="SUPFAM" id="SSF47113">
    <property type="entry name" value="Histone-fold"/>
    <property type="match status" value="1"/>
</dbReference>
<dbReference type="OrthoDB" id="1272441at2759"/>
<evidence type="ECO:0000256" key="12">
    <source>
        <dbReference type="ARBA" id="ARBA00042663"/>
    </source>
</evidence>
<evidence type="ECO:0000256" key="3">
    <source>
        <dbReference type="ARBA" id="ARBA00023125"/>
    </source>
</evidence>
<dbReference type="Gene3D" id="1.10.20.10">
    <property type="entry name" value="Histone, subunit A"/>
    <property type="match status" value="1"/>
</dbReference>
<dbReference type="FunFam" id="1.10.20.10:FF:000006">
    <property type="entry name" value="Nuclear transcription factor Y subunit gamma"/>
    <property type="match status" value="1"/>
</dbReference>
<dbReference type="GO" id="GO:0046982">
    <property type="term" value="F:protein heterodimerization activity"/>
    <property type="evidence" value="ECO:0007669"/>
    <property type="project" value="InterPro"/>
</dbReference>
<evidence type="ECO:0000256" key="7">
    <source>
        <dbReference type="ARBA" id="ARBA00025263"/>
    </source>
</evidence>
<reference evidence="14 15" key="1">
    <citation type="journal article" date="2019" name="Sci. Rep.">
        <title>Orb-weaving spider Araneus ventricosus genome elucidates the spidroin gene catalogue.</title>
        <authorList>
            <person name="Kono N."/>
            <person name="Nakamura H."/>
            <person name="Ohtoshi R."/>
            <person name="Moran D.A.P."/>
            <person name="Shinohara A."/>
            <person name="Yoshida Y."/>
            <person name="Fujiwara M."/>
            <person name="Mori M."/>
            <person name="Tomita M."/>
            <person name="Arakawa K."/>
        </authorList>
    </citation>
    <scope>NUCLEOTIDE SEQUENCE [LARGE SCALE GENOMIC DNA]</scope>
</reference>
<dbReference type="CDD" id="cd22908">
    <property type="entry name" value="HFD_NFYC-like"/>
    <property type="match status" value="1"/>
</dbReference>
<dbReference type="EMBL" id="BGPR01006744">
    <property type="protein sequence ID" value="GBN21493.1"/>
    <property type="molecule type" value="Genomic_DNA"/>
</dbReference>
<evidence type="ECO:0000256" key="10">
    <source>
        <dbReference type="ARBA" id="ARBA00040590"/>
    </source>
</evidence>
<evidence type="ECO:0000259" key="13">
    <source>
        <dbReference type="Pfam" id="PF00125"/>
    </source>
</evidence>
<organism evidence="14 15">
    <name type="scientific">Araneus ventricosus</name>
    <name type="common">Orbweaver spider</name>
    <name type="synonym">Epeira ventricosa</name>
    <dbReference type="NCBI Taxonomy" id="182803"/>
    <lineage>
        <taxon>Eukaryota</taxon>
        <taxon>Metazoa</taxon>
        <taxon>Ecdysozoa</taxon>
        <taxon>Arthropoda</taxon>
        <taxon>Chelicerata</taxon>
        <taxon>Arachnida</taxon>
        <taxon>Araneae</taxon>
        <taxon>Araneomorphae</taxon>
        <taxon>Entelegynae</taxon>
        <taxon>Araneoidea</taxon>
        <taxon>Araneidae</taxon>
        <taxon>Araneus</taxon>
    </lineage>
</organism>
<protein>
    <recommendedName>
        <fullName evidence="10">Nuclear transcription factor Y subunit gamma</fullName>
    </recommendedName>
    <alternativeName>
        <fullName evidence="11">CAAT box DNA-binding protein subunit C</fullName>
    </alternativeName>
    <alternativeName>
        <fullName evidence="12">Nuclear transcription factor Y subunit C</fullName>
    </alternativeName>
</protein>
<keyword evidence="15" id="KW-1185">Reference proteome</keyword>
<evidence type="ECO:0000256" key="1">
    <source>
        <dbReference type="ARBA" id="ARBA00004123"/>
    </source>
</evidence>
<gene>
    <name evidence="14" type="primary">Nfyc_0</name>
    <name evidence="14" type="ORF">AVEN_163170_1</name>
</gene>